<feature type="non-terminal residue" evidence="2">
    <location>
        <position position="1"/>
    </location>
</feature>
<feature type="region of interest" description="Disordered" evidence="1">
    <location>
        <begin position="1"/>
        <end position="21"/>
    </location>
</feature>
<evidence type="ECO:0000313" key="3">
    <source>
        <dbReference type="Proteomes" id="UP000574390"/>
    </source>
</evidence>
<sequence>SYSETVGPMTSQRPRPPTCITEDEVDMSKIKTVEDLLTQLEAAVHRRKVYLIRSEMKPMEAEEAEEADDHYRRVASPSETTATAASEGSLKKVERRKKGLSRKRKDASEVRSRSDSYN</sequence>
<protein>
    <submittedName>
        <fullName evidence="2">Uncharacterized protein</fullName>
    </submittedName>
</protein>
<feature type="compositionally biased region" description="Low complexity" evidence="1">
    <location>
        <begin position="75"/>
        <end position="88"/>
    </location>
</feature>
<feature type="region of interest" description="Disordered" evidence="1">
    <location>
        <begin position="56"/>
        <end position="118"/>
    </location>
</feature>
<gene>
    <name evidence="2" type="ORF">FOZ62_021427</name>
</gene>
<feature type="compositionally biased region" description="Basic and acidic residues" evidence="1">
    <location>
        <begin position="106"/>
        <end position="118"/>
    </location>
</feature>
<comment type="caution">
    <text evidence="2">The sequence shown here is derived from an EMBL/GenBank/DDBJ whole genome shotgun (WGS) entry which is preliminary data.</text>
</comment>
<organism evidence="2 3">
    <name type="scientific">Perkinsus olseni</name>
    <name type="common">Perkinsus atlanticus</name>
    <dbReference type="NCBI Taxonomy" id="32597"/>
    <lineage>
        <taxon>Eukaryota</taxon>
        <taxon>Sar</taxon>
        <taxon>Alveolata</taxon>
        <taxon>Perkinsozoa</taxon>
        <taxon>Perkinsea</taxon>
        <taxon>Perkinsida</taxon>
        <taxon>Perkinsidae</taxon>
        <taxon>Perkinsus</taxon>
    </lineage>
</organism>
<feature type="compositionally biased region" description="Polar residues" evidence="1">
    <location>
        <begin position="1"/>
        <end position="13"/>
    </location>
</feature>
<dbReference type="AlphaFoldDB" id="A0A7J6Q281"/>
<feature type="non-terminal residue" evidence="2">
    <location>
        <position position="118"/>
    </location>
</feature>
<reference evidence="2 3" key="1">
    <citation type="submission" date="2020-04" db="EMBL/GenBank/DDBJ databases">
        <title>Perkinsus olseni comparative genomics.</title>
        <authorList>
            <person name="Bogema D.R."/>
        </authorList>
    </citation>
    <scope>NUCLEOTIDE SEQUENCE [LARGE SCALE GENOMIC DNA]</scope>
    <source>
        <strain evidence="2">ATCC PRA-205</strain>
    </source>
</reference>
<evidence type="ECO:0000313" key="2">
    <source>
        <dbReference type="EMBL" id="KAF4702428.1"/>
    </source>
</evidence>
<feature type="compositionally biased region" description="Basic residues" evidence="1">
    <location>
        <begin position="93"/>
        <end position="105"/>
    </location>
</feature>
<evidence type="ECO:0000256" key="1">
    <source>
        <dbReference type="SAM" id="MobiDB-lite"/>
    </source>
</evidence>
<accession>A0A7J6Q281</accession>
<dbReference type="Proteomes" id="UP000574390">
    <property type="component" value="Unassembled WGS sequence"/>
</dbReference>
<dbReference type="EMBL" id="JABANM010032734">
    <property type="protein sequence ID" value="KAF4702428.1"/>
    <property type="molecule type" value="Genomic_DNA"/>
</dbReference>
<proteinExistence type="predicted"/>
<name>A0A7J6Q281_PEROL</name>